<dbReference type="GO" id="GO:0008168">
    <property type="term" value="F:methyltransferase activity"/>
    <property type="evidence" value="ECO:0007669"/>
    <property type="project" value="UniProtKB-KW"/>
</dbReference>
<organism evidence="1 2">
    <name type="scientific">Escherichia coli</name>
    <dbReference type="NCBI Taxonomy" id="562"/>
    <lineage>
        <taxon>Bacteria</taxon>
        <taxon>Pseudomonadati</taxon>
        <taxon>Pseudomonadota</taxon>
        <taxon>Gammaproteobacteria</taxon>
        <taxon>Enterobacterales</taxon>
        <taxon>Enterobacteriaceae</taxon>
        <taxon>Escherichia</taxon>
    </lineage>
</organism>
<reference evidence="1 2" key="1">
    <citation type="submission" date="2018-06" db="EMBL/GenBank/DDBJ databases">
        <authorList>
            <consortium name="Pathogen Informatics"/>
            <person name="Doyle S."/>
        </authorList>
    </citation>
    <scope>NUCLEOTIDE SEQUENCE [LARGE SCALE GENOMIC DNA]</scope>
    <source>
        <strain evidence="1 2">NCTC10418</strain>
    </source>
</reference>
<evidence type="ECO:0000313" key="1">
    <source>
        <dbReference type="EMBL" id="STE87439.1"/>
    </source>
</evidence>
<protein>
    <submittedName>
        <fullName evidence="1">Biotin biosynthesis protein BioC</fullName>
        <ecNumber evidence="1">2.1.1.-</ecNumber>
    </submittedName>
</protein>
<dbReference type="Proteomes" id="UP000255460">
    <property type="component" value="Unassembled WGS sequence"/>
</dbReference>
<accession>A0A376KXU4</accession>
<dbReference type="AlphaFoldDB" id="A0A376KXU4"/>
<evidence type="ECO:0000313" key="2">
    <source>
        <dbReference type="Proteomes" id="UP000255460"/>
    </source>
</evidence>
<keyword evidence="1" id="KW-0808">Transferase</keyword>
<gene>
    <name evidence="1" type="primary">bioC_2</name>
    <name evidence="1" type="ORF">NCTC10418_05105</name>
</gene>
<keyword evidence="1" id="KW-0489">Methyltransferase</keyword>
<dbReference type="EC" id="2.1.1.-" evidence="1"/>
<dbReference type="GO" id="GO:0032259">
    <property type="term" value="P:methylation"/>
    <property type="evidence" value="ECO:0007669"/>
    <property type="project" value="UniProtKB-KW"/>
</dbReference>
<dbReference type="EMBL" id="UFZQ01000001">
    <property type="protein sequence ID" value="STE87439.1"/>
    <property type="molecule type" value="Genomic_DNA"/>
</dbReference>
<proteinExistence type="predicted"/>
<name>A0A376KXU4_ECOLX</name>
<sequence length="55" mass="5960">MATVNKQAIAAAFGRAAALYEQHADLQRQSADVLLQCSHSVNTPTYWTRVVDLAG</sequence>